<protein>
    <recommendedName>
        <fullName evidence="5">DUF2802 domain-containing protein</fullName>
    </recommendedName>
</protein>
<feature type="coiled-coil region" evidence="1">
    <location>
        <begin position="51"/>
        <end position="78"/>
    </location>
</feature>
<feature type="region of interest" description="Disordered" evidence="2">
    <location>
        <begin position="83"/>
        <end position="111"/>
    </location>
</feature>
<evidence type="ECO:0000313" key="4">
    <source>
        <dbReference type="Proteomes" id="UP000262004"/>
    </source>
</evidence>
<dbReference type="AlphaFoldDB" id="A0A2Z6DY57"/>
<dbReference type="KEGG" id="htl:HPTL_1005"/>
<evidence type="ECO:0000256" key="1">
    <source>
        <dbReference type="SAM" id="Coils"/>
    </source>
</evidence>
<dbReference type="RefSeq" id="WP_119335021.1">
    <property type="nucleotide sequence ID" value="NZ_AP018558.1"/>
</dbReference>
<evidence type="ECO:0000313" key="3">
    <source>
        <dbReference type="EMBL" id="BBD77269.1"/>
    </source>
</evidence>
<evidence type="ECO:0008006" key="5">
    <source>
        <dbReference type="Google" id="ProtNLM"/>
    </source>
</evidence>
<keyword evidence="4" id="KW-1185">Reference proteome</keyword>
<sequence>MTAFVMVVMAVSLAWLLVEGWRWWRAGQALAAHAGNPFATHLETRAWQQEIQQLRVVIATQQQQIAALQAEIEAIKASAGNAASHADAARTSEAPSTPANRTASDLERSGANVSPEYAEPLALARRGAEPEELVKRCGVSLAEAQLIWALANGPQEVRQEA</sequence>
<proteinExistence type="predicted"/>
<reference evidence="3 4" key="1">
    <citation type="submission" date="2018-04" db="EMBL/GenBank/DDBJ databases">
        <title>Complete genome sequence of Hydrogenophilus thermoluteolus TH-1.</title>
        <authorList>
            <person name="Arai H."/>
        </authorList>
    </citation>
    <scope>NUCLEOTIDE SEQUENCE [LARGE SCALE GENOMIC DNA]</scope>
    <source>
        <strain evidence="3 4">TH-1</strain>
    </source>
</reference>
<name>A0A2Z6DY57_HYDTE</name>
<dbReference type="OrthoDB" id="9182460at2"/>
<gene>
    <name evidence="3" type="ORF">HPTL_1005</name>
</gene>
<keyword evidence="1" id="KW-0175">Coiled coil</keyword>
<dbReference type="EMBL" id="AP018558">
    <property type="protein sequence ID" value="BBD77269.1"/>
    <property type="molecule type" value="Genomic_DNA"/>
</dbReference>
<dbReference type="Proteomes" id="UP000262004">
    <property type="component" value="Chromosome"/>
</dbReference>
<evidence type="ECO:0000256" key="2">
    <source>
        <dbReference type="SAM" id="MobiDB-lite"/>
    </source>
</evidence>
<organism evidence="3 4">
    <name type="scientific">Hydrogenophilus thermoluteolus</name>
    <name type="common">Pseudomonas hydrogenothermophila</name>
    <dbReference type="NCBI Taxonomy" id="297"/>
    <lineage>
        <taxon>Bacteria</taxon>
        <taxon>Pseudomonadati</taxon>
        <taxon>Pseudomonadota</taxon>
        <taxon>Hydrogenophilia</taxon>
        <taxon>Hydrogenophilales</taxon>
        <taxon>Hydrogenophilaceae</taxon>
        <taxon>Hydrogenophilus</taxon>
    </lineage>
</organism>
<feature type="compositionally biased region" description="Polar residues" evidence="2">
    <location>
        <begin position="93"/>
        <end position="103"/>
    </location>
</feature>
<accession>A0A2Z6DY57</accession>